<evidence type="ECO:0000313" key="8">
    <source>
        <dbReference type="EMBL" id="MFC6259805.1"/>
    </source>
</evidence>
<keyword evidence="4 6" id="KW-1133">Transmembrane helix</keyword>
<evidence type="ECO:0000256" key="4">
    <source>
        <dbReference type="ARBA" id="ARBA00022989"/>
    </source>
</evidence>
<feature type="transmembrane region" description="Helical" evidence="6">
    <location>
        <begin position="66"/>
        <end position="86"/>
    </location>
</feature>
<reference evidence="9" key="1">
    <citation type="journal article" date="2019" name="Int. J. Syst. Evol. Microbiol.">
        <title>The Global Catalogue of Microorganisms (GCM) 10K type strain sequencing project: providing services to taxonomists for standard genome sequencing and annotation.</title>
        <authorList>
            <consortium name="The Broad Institute Genomics Platform"/>
            <consortium name="The Broad Institute Genome Sequencing Center for Infectious Disease"/>
            <person name="Wu L."/>
            <person name="Ma J."/>
        </authorList>
    </citation>
    <scope>NUCLEOTIDE SEQUENCE [LARGE SCALE GENOMIC DNA]</scope>
    <source>
        <strain evidence="9">CCM 8908</strain>
    </source>
</reference>
<dbReference type="PANTHER" id="PTHR23523:SF2">
    <property type="entry name" value="2-NITROIMIDAZOLE TRANSPORTER"/>
    <property type="match status" value="1"/>
</dbReference>
<dbReference type="Pfam" id="PF07690">
    <property type="entry name" value="MFS_1"/>
    <property type="match status" value="1"/>
</dbReference>
<dbReference type="InterPro" id="IPR011701">
    <property type="entry name" value="MFS"/>
</dbReference>
<feature type="transmembrane region" description="Helical" evidence="6">
    <location>
        <begin position="289"/>
        <end position="311"/>
    </location>
</feature>
<feature type="transmembrane region" description="Helical" evidence="6">
    <location>
        <begin position="37"/>
        <end position="59"/>
    </location>
</feature>
<comment type="caution">
    <text evidence="8">The sequence shown here is derived from an EMBL/GenBank/DDBJ whole genome shotgun (WGS) entry which is preliminary data.</text>
</comment>
<feature type="domain" description="Major facilitator superfamily (MFS) profile" evidence="7">
    <location>
        <begin position="6"/>
        <end position="377"/>
    </location>
</feature>
<keyword evidence="5 6" id="KW-0472">Membrane</keyword>
<feature type="transmembrane region" description="Helical" evidence="6">
    <location>
        <begin position="208"/>
        <end position="227"/>
    </location>
</feature>
<sequence length="377" mass="39846">MFKNIKILVILITAMNLRLAVTAVTPLFSAIQQSLHVASTFTALLVTLPLICFAIGAILTPRLIRTFGIVPLLWGTNGLLLVATLLRPATTATLLAGTVLIGLAIAVLNVLIPTMIAQTTTTAVTRLTSAYAVTMNVVAALGTAVAIPLAASWGWQLVLRSFALPAGLALLVLARLPRQSFPRPVASNSTQQSSLWATLRHDAYARRLTLFMGLQSLIFYSLTAWLPTIFRALGASTTLAGNLLAVFQLVGIPAALVLNLLTNQRRLLWGLLGGYALGGISLLGSGAGWWLAAILLGFTSSLIFTLALNLIATSSAHVTLIANRSAVAQSLGYLLAAVGPVLLGRLHDSWGSWLPVSLVLAGLVLLTFVMGLRLARH</sequence>
<dbReference type="SUPFAM" id="SSF103473">
    <property type="entry name" value="MFS general substrate transporter"/>
    <property type="match status" value="1"/>
</dbReference>
<dbReference type="Proteomes" id="UP001596283">
    <property type="component" value="Unassembled WGS sequence"/>
</dbReference>
<protein>
    <submittedName>
        <fullName evidence="8">MFS transporter</fullName>
    </submittedName>
</protein>
<evidence type="ECO:0000256" key="5">
    <source>
        <dbReference type="ARBA" id="ARBA00023136"/>
    </source>
</evidence>
<keyword evidence="3 6" id="KW-0812">Transmembrane</keyword>
<keyword evidence="9" id="KW-1185">Reference proteome</keyword>
<evidence type="ECO:0000256" key="3">
    <source>
        <dbReference type="ARBA" id="ARBA00022692"/>
    </source>
</evidence>
<evidence type="ECO:0000256" key="2">
    <source>
        <dbReference type="ARBA" id="ARBA00022448"/>
    </source>
</evidence>
<evidence type="ECO:0000256" key="1">
    <source>
        <dbReference type="ARBA" id="ARBA00004651"/>
    </source>
</evidence>
<evidence type="ECO:0000259" key="7">
    <source>
        <dbReference type="PROSITE" id="PS50850"/>
    </source>
</evidence>
<dbReference type="PROSITE" id="PS50850">
    <property type="entry name" value="MFS"/>
    <property type="match status" value="1"/>
</dbReference>
<feature type="transmembrane region" description="Helical" evidence="6">
    <location>
        <begin position="353"/>
        <end position="375"/>
    </location>
</feature>
<dbReference type="PANTHER" id="PTHR23523">
    <property type="match status" value="1"/>
</dbReference>
<dbReference type="InterPro" id="IPR052524">
    <property type="entry name" value="MFS_Cyanate_Porter"/>
</dbReference>
<evidence type="ECO:0000313" key="9">
    <source>
        <dbReference type="Proteomes" id="UP001596283"/>
    </source>
</evidence>
<dbReference type="InterPro" id="IPR036259">
    <property type="entry name" value="MFS_trans_sf"/>
</dbReference>
<dbReference type="InterPro" id="IPR020846">
    <property type="entry name" value="MFS_dom"/>
</dbReference>
<feature type="transmembrane region" description="Helical" evidence="6">
    <location>
        <begin position="239"/>
        <end position="260"/>
    </location>
</feature>
<feature type="transmembrane region" description="Helical" evidence="6">
    <location>
        <begin position="331"/>
        <end position="347"/>
    </location>
</feature>
<gene>
    <name evidence="8" type="ORF">ACFP1C_02500</name>
</gene>
<name>A0ABW1TDR3_9LACO</name>
<dbReference type="EMBL" id="JBHSSI010000022">
    <property type="protein sequence ID" value="MFC6259805.1"/>
    <property type="molecule type" value="Genomic_DNA"/>
</dbReference>
<dbReference type="RefSeq" id="WP_164510483.1">
    <property type="nucleotide sequence ID" value="NZ_JBHSSI010000022.1"/>
</dbReference>
<organism evidence="8 9">
    <name type="scientific">Levilactobacillus fujinensis</name>
    <dbReference type="NCBI Taxonomy" id="2486024"/>
    <lineage>
        <taxon>Bacteria</taxon>
        <taxon>Bacillati</taxon>
        <taxon>Bacillota</taxon>
        <taxon>Bacilli</taxon>
        <taxon>Lactobacillales</taxon>
        <taxon>Lactobacillaceae</taxon>
        <taxon>Levilactobacillus</taxon>
    </lineage>
</organism>
<feature type="transmembrane region" description="Helical" evidence="6">
    <location>
        <begin position="92"/>
        <end position="117"/>
    </location>
</feature>
<comment type="subcellular location">
    <subcellularLocation>
        <location evidence="1">Cell membrane</location>
        <topology evidence="1">Multi-pass membrane protein</topology>
    </subcellularLocation>
</comment>
<feature type="transmembrane region" description="Helical" evidence="6">
    <location>
        <begin position="129"/>
        <end position="151"/>
    </location>
</feature>
<evidence type="ECO:0000256" key="6">
    <source>
        <dbReference type="SAM" id="Phobius"/>
    </source>
</evidence>
<keyword evidence="2" id="KW-0813">Transport</keyword>
<accession>A0ABW1TDR3</accession>
<feature type="transmembrane region" description="Helical" evidence="6">
    <location>
        <begin position="7"/>
        <end position="31"/>
    </location>
</feature>
<feature type="transmembrane region" description="Helical" evidence="6">
    <location>
        <begin position="157"/>
        <end position="174"/>
    </location>
</feature>
<feature type="transmembrane region" description="Helical" evidence="6">
    <location>
        <begin position="267"/>
        <end position="283"/>
    </location>
</feature>
<dbReference type="Gene3D" id="1.20.1250.20">
    <property type="entry name" value="MFS general substrate transporter like domains"/>
    <property type="match status" value="1"/>
</dbReference>
<proteinExistence type="predicted"/>